<keyword evidence="2" id="KW-1185">Reference proteome</keyword>
<dbReference type="InterPro" id="IPR043459">
    <property type="entry name" value="NFD6/NOXY2-like"/>
</dbReference>
<accession>A0AAP0PQM8</accession>
<protein>
    <recommendedName>
        <fullName evidence="3">Protein NUCLEAR FUSION DEFECTIVE 6, chloroplastic/mitochondrial-like</fullName>
    </recommendedName>
</protein>
<comment type="caution">
    <text evidence="1">The sequence shown here is derived from an EMBL/GenBank/DDBJ whole genome shotgun (WGS) entry which is preliminary data.</text>
</comment>
<gene>
    <name evidence="1" type="ORF">Sjap_000337</name>
</gene>
<evidence type="ECO:0000313" key="1">
    <source>
        <dbReference type="EMBL" id="KAK9152857.1"/>
    </source>
</evidence>
<proteinExistence type="predicted"/>
<dbReference type="PANTHER" id="PTHR33156:SF59">
    <property type="entry name" value="PROTEIN NUCLEAR FUSION DEFECTIVE 6, CHLOROPLASTIC_MITOCHONDRIAL-LIKE"/>
    <property type="match status" value="1"/>
</dbReference>
<evidence type="ECO:0000313" key="2">
    <source>
        <dbReference type="Proteomes" id="UP001417504"/>
    </source>
</evidence>
<dbReference type="GO" id="GO:0005739">
    <property type="term" value="C:mitochondrion"/>
    <property type="evidence" value="ECO:0007669"/>
    <property type="project" value="TreeGrafter"/>
</dbReference>
<sequence length="107" mass="11814">MAIASSFTRSILRSSPLRNAAAKLTTESKAARSPFSPFRLRSQKPLGNRIFRSPVEMSCCVESLMPFHTVTASALLTSMLSVSRVGCGWLPEALRDYPAVDYILFLM</sequence>
<dbReference type="PANTHER" id="PTHR33156">
    <property type="entry name" value="OS02G0230000 PROTEIN"/>
    <property type="match status" value="1"/>
</dbReference>
<reference evidence="1 2" key="1">
    <citation type="submission" date="2024-01" db="EMBL/GenBank/DDBJ databases">
        <title>Genome assemblies of Stephania.</title>
        <authorList>
            <person name="Yang L."/>
        </authorList>
    </citation>
    <scope>NUCLEOTIDE SEQUENCE [LARGE SCALE GENOMIC DNA]</scope>
    <source>
        <strain evidence="1">QJT</strain>
        <tissue evidence="1">Leaf</tissue>
    </source>
</reference>
<dbReference type="EMBL" id="JBBNAE010000001">
    <property type="protein sequence ID" value="KAK9152857.1"/>
    <property type="molecule type" value="Genomic_DNA"/>
</dbReference>
<dbReference type="AlphaFoldDB" id="A0AAP0PQM8"/>
<dbReference type="Proteomes" id="UP001417504">
    <property type="component" value="Unassembled WGS sequence"/>
</dbReference>
<organism evidence="1 2">
    <name type="scientific">Stephania japonica</name>
    <dbReference type="NCBI Taxonomy" id="461633"/>
    <lineage>
        <taxon>Eukaryota</taxon>
        <taxon>Viridiplantae</taxon>
        <taxon>Streptophyta</taxon>
        <taxon>Embryophyta</taxon>
        <taxon>Tracheophyta</taxon>
        <taxon>Spermatophyta</taxon>
        <taxon>Magnoliopsida</taxon>
        <taxon>Ranunculales</taxon>
        <taxon>Menispermaceae</taxon>
        <taxon>Menispermoideae</taxon>
        <taxon>Cissampelideae</taxon>
        <taxon>Stephania</taxon>
    </lineage>
</organism>
<name>A0AAP0PQM8_9MAGN</name>
<evidence type="ECO:0008006" key="3">
    <source>
        <dbReference type="Google" id="ProtNLM"/>
    </source>
</evidence>